<dbReference type="InterPro" id="IPR045068">
    <property type="entry name" value="BACURD1-3"/>
</dbReference>
<evidence type="ECO:0000256" key="1">
    <source>
        <dbReference type="SAM" id="MobiDB-lite"/>
    </source>
</evidence>
<dbReference type="Pfam" id="PF02214">
    <property type="entry name" value="BTB_2"/>
    <property type="match status" value="1"/>
</dbReference>
<comment type="caution">
    <text evidence="3">The sequence shown here is derived from an EMBL/GenBank/DDBJ whole genome shotgun (WGS) entry which is preliminary data.</text>
</comment>
<evidence type="ECO:0000313" key="3">
    <source>
        <dbReference type="EMBL" id="VDI54806.1"/>
    </source>
</evidence>
<dbReference type="CDD" id="cd18316">
    <property type="entry name" value="BTB_POZ_KCTD-like"/>
    <property type="match status" value="1"/>
</dbReference>
<proteinExistence type="predicted"/>
<name>A0A8B6FWN0_MYTGA</name>
<dbReference type="EMBL" id="UYJE01007433">
    <property type="protein sequence ID" value="VDI54806.1"/>
    <property type="molecule type" value="Genomic_DNA"/>
</dbReference>
<evidence type="ECO:0000313" key="4">
    <source>
        <dbReference type="Proteomes" id="UP000596742"/>
    </source>
</evidence>
<dbReference type="Proteomes" id="UP000596742">
    <property type="component" value="Unassembled WGS sequence"/>
</dbReference>
<dbReference type="PANTHER" id="PTHR11145">
    <property type="entry name" value="BTB/POZ DOMAIN-CONTAINING ADAPTER FOR CUL3-MEDIATED RHOA DEGRADATION PROTEIN FAMILY MEMBER"/>
    <property type="match status" value="1"/>
</dbReference>
<feature type="region of interest" description="Disordered" evidence="1">
    <location>
        <begin position="116"/>
        <end position="155"/>
    </location>
</feature>
<keyword evidence="4" id="KW-1185">Reference proteome</keyword>
<protein>
    <recommendedName>
        <fullName evidence="2">Potassium channel tetramerisation-type BTB domain-containing protein</fullName>
    </recommendedName>
</protein>
<dbReference type="InterPro" id="IPR003131">
    <property type="entry name" value="T1-type_BTB"/>
</dbReference>
<feature type="domain" description="Potassium channel tetramerisation-type BTB" evidence="2">
    <location>
        <begin position="11"/>
        <end position="79"/>
    </location>
</feature>
<dbReference type="OrthoDB" id="6119295at2759"/>
<sequence length="228" mass="25176">MNKSQQSRFFINVGGTRFETSAIVIQSCPGSLLSEMIKEDSIVKPYLFDGRHTYFLDRDAKHFHLILTYLRNQARIHSDMLPRDVRSSRELQGRHCYSSEPGLNRAKEWQGQAIATTSPLARVAPPNPPSYVTSRTQGKKSISDTQASSRPRPTPYRLAATVVREPSPTPVEVANNVSGDTSLNPSLASDVEDGEVLDQVSIGIGPQETLDVPSIPLPSIRVEEPIPQ</sequence>
<dbReference type="Gene3D" id="3.30.710.10">
    <property type="entry name" value="Potassium Channel Kv1.1, Chain A"/>
    <property type="match status" value="1"/>
</dbReference>
<feature type="compositionally biased region" description="Polar residues" evidence="1">
    <location>
        <begin position="130"/>
        <end position="151"/>
    </location>
</feature>
<dbReference type="SUPFAM" id="SSF54695">
    <property type="entry name" value="POZ domain"/>
    <property type="match status" value="1"/>
</dbReference>
<dbReference type="PANTHER" id="PTHR11145:SF8">
    <property type="entry name" value="RE57120P"/>
    <property type="match status" value="1"/>
</dbReference>
<gene>
    <name evidence="3" type="ORF">MGAL_10B048690</name>
</gene>
<feature type="region of interest" description="Disordered" evidence="1">
    <location>
        <begin position="169"/>
        <end position="193"/>
    </location>
</feature>
<dbReference type="GO" id="GO:0051260">
    <property type="term" value="P:protein homooligomerization"/>
    <property type="evidence" value="ECO:0007669"/>
    <property type="project" value="InterPro"/>
</dbReference>
<evidence type="ECO:0000259" key="2">
    <source>
        <dbReference type="Pfam" id="PF02214"/>
    </source>
</evidence>
<dbReference type="InterPro" id="IPR011333">
    <property type="entry name" value="SKP1/BTB/POZ_sf"/>
</dbReference>
<feature type="compositionally biased region" description="Polar residues" evidence="1">
    <location>
        <begin position="175"/>
        <end position="187"/>
    </location>
</feature>
<organism evidence="3 4">
    <name type="scientific">Mytilus galloprovincialis</name>
    <name type="common">Mediterranean mussel</name>
    <dbReference type="NCBI Taxonomy" id="29158"/>
    <lineage>
        <taxon>Eukaryota</taxon>
        <taxon>Metazoa</taxon>
        <taxon>Spiralia</taxon>
        <taxon>Lophotrochozoa</taxon>
        <taxon>Mollusca</taxon>
        <taxon>Bivalvia</taxon>
        <taxon>Autobranchia</taxon>
        <taxon>Pteriomorphia</taxon>
        <taxon>Mytilida</taxon>
        <taxon>Mytiloidea</taxon>
        <taxon>Mytilidae</taxon>
        <taxon>Mytilinae</taxon>
        <taxon>Mytilus</taxon>
    </lineage>
</organism>
<reference evidence="3" key="1">
    <citation type="submission" date="2018-11" db="EMBL/GenBank/DDBJ databases">
        <authorList>
            <person name="Alioto T."/>
            <person name="Alioto T."/>
        </authorList>
    </citation>
    <scope>NUCLEOTIDE SEQUENCE</scope>
</reference>
<accession>A0A8B6FWN0</accession>
<dbReference type="AlphaFoldDB" id="A0A8B6FWN0"/>